<evidence type="ECO:0000313" key="8">
    <source>
        <dbReference type="Proteomes" id="UP001156905"/>
    </source>
</evidence>
<dbReference type="Pfam" id="PF02653">
    <property type="entry name" value="BPD_transp_2"/>
    <property type="match status" value="1"/>
</dbReference>
<dbReference type="RefSeq" id="WP_284261913.1">
    <property type="nucleotide sequence ID" value="NZ_BSOW01000003.1"/>
</dbReference>
<feature type="transmembrane region" description="Helical" evidence="6">
    <location>
        <begin position="265"/>
        <end position="284"/>
    </location>
</feature>
<accession>A0ABQ6ASZ3</accession>
<keyword evidence="5 6" id="KW-0472">Membrane</keyword>
<keyword evidence="7" id="KW-0547">Nucleotide-binding</keyword>
<keyword evidence="2" id="KW-1003">Cell membrane</keyword>
<evidence type="ECO:0000256" key="2">
    <source>
        <dbReference type="ARBA" id="ARBA00022475"/>
    </source>
</evidence>
<protein>
    <submittedName>
        <fullName evidence="7">ABC transporter ATP-binding protein</fullName>
    </submittedName>
</protein>
<comment type="subcellular location">
    <subcellularLocation>
        <location evidence="1">Cell membrane</location>
        <topology evidence="1">Multi-pass membrane protein</topology>
    </subcellularLocation>
</comment>
<feature type="transmembrane region" description="Helical" evidence="6">
    <location>
        <begin position="138"/>
        <end position="156"/>
    </location>
</feature>
<evidence type="ECO:0000256" key="5">
    <source>
        <dbReference type="ARBA" id="ARBA00023136"/>
    </source>
</evidence>
<evidence type="ECO:0000256" key="3">
    <source>
        <dbReference type="ARBA" id="ARBA00022692"/>
    </source>
</evidence>
<name>A0ABQ6ASZ3_9BRAD</name>
<dbReference type="InterPro" id="IPR001851">
    <property type="entry name" value="ABC_transp_permease"/>
</dbReference>
<organism evidence="7 8">
    <name type="scientific">Bradyrhizobium iriomotense</name>
    <dbReference type="NCBI Taxonomy" id="441950"/>
    <lineage>
        <taxon>Bacteria</taxon>
        <taxon>Pseudomonadati</taxon>
        <taxon>Pseudomonadota</taxon>
        <taxon>Alphaproteobacteria</taxon>
        <taxon>Hyphomicrobiales</taxon>
        <taxon>Nitrobacteraceae</taxon>
        <taxon>Bradyrhizobium</taxon>
    </lineage>
</organism>
<dbReference type="PANTHER" id="PTHR30482:SF17">
    <property type="entry name" value="ABC TRANSPORTER ATP-BINDING PROTEIN"/>
    <property type="match status" value="1"/>
</dbReference>
<sequence length="367" mass="39554">MSVTHDARVSVRTATGVQRPGLRAWPGIDNPAAWIVAIILLIMPLIANGFFLIEIFATTLILGTIALSLMFLAGYGGMVSLMQLTIAGFAAYMVAVFGTSDNANISLGWPWWLAVPMALALATAFGTLGGALAVRTEGIYTIMITLAIGAAFYYFTNQNWAIFNGHTGINNVGTPRFWGINWRADIPFYYIVLGVAALCYFAVEYISRAPFGLALQGVRDNPRRMAALGFNVNAHRVAAYAFASFVAALAGVLQVWNYRQISPGSVSVGACIDILIIAIVGGITRPVGPYIGALIFVLLRTFALDFLVKIGLDGNRFRLLIGLGFLAIVFWSSDGVIGLWQRWRQRATPTRPIGRSGQRSGQGSGHG</sequence>
<dbReference type="EMBL" id="BSOW01000003">
    <property type="protein sequence ID" value="GLR84331.1"/>
    <property type="molecule type" value="Genomic_DNA"/>
</dbReference>
<proteinExistence type="predicted"/>
<evidence type="ECO:0000256" key="4">
    <source>
        <dbReference type="ARBA" id="ARBA00022989"/>
    </source>
</evidence>
<feature type="transmembrane region" description="Helical" evidence="6">
    <location>
        <begin position="290"/>
        <end position="308"/>
    </location>
</feature>
<keyword evidence="7" id="KW-0067">ATP-binding</keyword>
<feature type="transmembrane region" description="Helical" evidence="6">
    <location>
        <begin position="186"/>
        <end position="203"/>
    </location>
</feature>
<evidence type="ECO:0000256" key="6">
    <source>
        <dbReference type="SAM" id="Phobius"/>
    </source>
</evidence>
<gene>
    <name evidence="7" type="ORF">GCM10007857_10410</name>
</gene>
<reference evidence="8" key="1">
    <citation type="journal article" date="2019" name="Int. J. Syst. Evol. Microbiol.">
        <title>The Global Catalogue of Microorganisms (GCM) 10K type strain sequencing project: providing services to taxonomists for standard genome sequencing and annotation.</title>
        <authorList>
            <consortium name="The Broad Institute Genomics Platform"/>
            <consortium name="The Broad Institute Genome Sequencing Center for Infectious Disease"/>
            <person name="Wu L."/>
            <person name="Ma J."/>
        </authorList>
    </citation>
    <scope>NUCLEOTIDE SEQUENCE [LARGE SCALE GENOMIC DNA]</scope>
    <source>
        <strain evidence="8">NBRC 102520</strain>
    </source>
</reference>
<dbReference type="Proteomes" id="UP001156905">
    <property type="component" value="Unassembled WGS sequence"/>
</dbReference>
<comment type="caution">
    <text evidence="7">The sequence shown here is derived from an EMBL/GenBank/DDBJ whole genome shotgun (WGS) entry which is preliminary data.</text>
</comment>
<feature type="transmembrane region" description="Helical" evidence="6">
    <location>
        <begin position="111"/>
        <end position="132"/>
    </location>
</feature>
<keyword evidence="3 6" id="KW-0812">Transmembrane</keyword>
<feature type="transmembrane region" description="Helical" evidence="6">
    <location>
        <begin position="32"/>
        <end position="51"/>
    </location>
</feature>
<feature type="transmembrane region" description="Helical" evidence="6">
    <location>
        <begin position="320"/>
        <end position="340"/>
    </location>
</feature>
<feature type="transmembrane region" description="Helical" evidence="6">
    <location>
        <begin position="81"/>
        <end position="99"/>
    </location>
</feature>
<dbReference type="InterPro" id="IPR043428">
    <property type="entry name" value="LivM-like"/>
</dbReference>
<evidence type="ECO:0000256" key="1">
    <source>
        <dbReference type="ARBA" id="ARBA00004651"/>
    </source>
</evidence>
<keyword evidence="4 6" id="KW-1133">Transmembrane helix</keyword>
<dbReference type="PANTHER" id="PTHR30482">
    <property type="entry name" value="HIGH-AFFINITY BRANCHED-CHAIN AMINO ACID TRANSPORT SYSTEM PERMEASE"/>
    <property type="match status" value="1"/>
</dbReference>
<feature type="transmembrane region" description="Helical" evidence="6">
    <location>
        <begin position="237"/>
        <end position="258"/>
    </location>
</feature>
<evidence type="ECO:0000313" key="7">
    <source>
        <dbReference type="EMBL" id="GLR84331.1"/>
    </source>
</evidence>
<keyword evidence="8" id="KW-1185">Reference proteome</keyword>
<dbReference type="GO" id="GO:0005524">
    <property type="term" value="F:ATP binding"/>
    <property type="evidence" value="ECO:0007669"/>
    <property type="project" value="UniProtKB-KW"/>
</dbReference>
<feature type="transmembrane region" description="Helical" evidence="6">
    <location>
        <begin position="56"/>
        <end position="75"/>
    </location>
</feature>
<dbReference type="CDD" id="cd06581">
    <property type="entry name" value="TM_PBP1_LivM_like"/>
    <property type="match status" value="1"/>
</dbReference>